<dbReference type="InterPro" id="IPR050595">
    <property type="entry name" value="Bact_response_regulator"/>
</dbReference>
<organism evidence="5 6">
    <name type="scientific">Candidatus Manganitrophus noduliformans</name>
    <dbReference type="NCBI Taxonomy" id="2606439"/>
    <lineage>
        <taxon>Bacteria</taxon>
        <taxon>Pseudomonadati</taxon>
        <taxon>Nitrospirota</taxon>
        <taxon>Nitrospiria</taxon>
        <taxon>Candidatus Troglogloeales</taxon>
        <taxon>Candidatus Manganitrophaceae</taxon>
        <taxon>Candidatus Manganitrophus</taxon>
    </lineage>
</organism>
<evidence type="ECO:0000313" key="6">
    <source>
        <dbReference type="Proteomes" id="UP000534783"/>
    </source>
</evidence>
<sequence>MGASRKRVFVVDDSQTVRKNLSEILVKDGYEVIEAADGTEALKRLGHERFDLILMDLEMPGLTGFELLRIIEAGNLAKDAPILVITGTHKDLDAVHEIKKLGGAGFIDKSLPPEELLFHVSQCLPK</sequence>
<dbReference type="Pfam" id="PF00072">
    <property type="entry name" value="Response_reg"/>
    <property type="match status" value="1"/>
</dbReference>
<name>A0A7X6DPP2_9BACT</name>
<dbReference type="SUPFAM" id="SSF52172">
    <property type="entry name" value="CheY-like"/>
    <property type="match status" value="1"/>
</dbReference>
<dbReference type="PROSITE" id="PS50110">
    <property type="entry name" value="RESPONSE_REGULATORY"/>
    <property type="match status" value="1"/>
</dbReference>
<feature type="domain" description="Response regulatory" evidence="4">
    <location>
        <begin position="7"/>
        <end position="124"/>
    </location>
</feature>
<dbReference type="SMART" id="SM00448">
    <property type="entry name" value="REC"/>
    <property type="match status" value="1"/>
</dbReference>
<dbReference type="GO" id="GO:0000160">
    <property type="term" value="P:phosphorelay signal transduction system"/>
    <property type="evidence" value="ECO:0007669"/>
    <property type="project" value="UniProtKB-KW"/>
</dbReference>
<dbReference type="RefSeq" id="WP_168059286.1">
    <property type="nucleotide sequence ID" value="NZ_VTOW01000002.1"/>
</dbReference>
<dbReference type="InterPro" id="IPR001789">
    <property type="entry name" value="Sig_transdc_resp-reg_receiver"/>
</dbReference>
<dbReference type="AlphaFoldDB" id="A0A7X6DPP2"/>
<dbReference type="CDD" id="cd00156">
    <property type="entry name" value="REC"/>
    <property type="match status" value="1"/>
</dbReference>
<proteinExistence type="predicted"/>
<dbReference type="Gene3D" id="3.40.50.2300">
    <property type="match status" value="1"/>
</dbReference>
<evidence type="ECO:0000256" key="1">
    <source>
        <dbReference type="ARBA" id="ARBA00022553"/>
    </source>
</evidence>
<keyword evidence="2" id="KW-0902">Two-component regulatory system</keyword>
<feature type="modified residue" description="4-aspartylphosphate" evidence="3">
    <location>
        <position position="56"/>
    </location>
</feature>
<accession>A0A7X6DPP2</accession>
<evidence type="ECO:0000259" key="4">
    <source>
        <dbReference type="PROSITE" id="PS50110"/>
    </source>
</evidence>
<dbReference type="InterPro" id="IPR011006">
    <property type="entry name" value="CheY-like_superfamily"/>
</dbReference>
<reference evidence="5 6" key="1">
    <citation type="journal article" date="2020" name="Nature">
        <title>Bacterial chemolithoautotrophy via manganese oxidation.</title>
        <authorList>
            <person name="Yu H."/>
            <person name="Leadbetter J.R."/>
        </authorList>
    </citation>
    <scope>NUCLEOTIDE SEQUENCE [LARGE SCALE GENOMIC DNA]</scope>
    <source>
        <strain evidence="5 6">Mn-1</strain>
    </source>
</reference>
<keyword evidence="6" id="KW-1185">Reference proteome</keyword>
<dbReference type="Proteomes" id="UP000534783">
    <property type="component" value="Unassembled WGS sequence"/>
</dbReference>
<evidence type="ECO:0000256" key="2">
    <source>
        <dbReference type="ARBA" id="ARBA00023012"/>
    </source>
</evidence>
<evidence type="ECO:0000313" key="5">
    <source>
        <dbReference type="EMBL" id="NKE70939.1"/>
    </source>
</evidence>
<gene>
    <name evidence="5" type="ORF">MNODULE_09325</name>
</gene>
<comment type="caution">
    <text evidence="5">The sequence shown here is derived from an EMBL/GenBank/DDBJ whole genome shotgun (WGS) entry which is preliminary data.</text>
</comment>
<dbReference type="PANTHER" id="PTHR44591:SF14">
    <property type="entry name" value="PROTEIN PILG"/>
    <property type="match status" value="1"/>
</dbReference>
<protein>
    <submittedName>
        <fullName evidence="5">Response regulator</fullName>
    </submittedName>
</protein>
<dbReference type="EMBL" id="VTOW01000002">
    <property type="protein sequence ID" value="NKE70939.1"/>
    <property type="molecule type" value="Genomic_DNA"/>
</dbReference>
<evidence type="ECO:0000256" key="3">
    <source>
        <dbReference type="PROSITE-ProRule" id="PRU00169"/>
    </source>
</evidence>
<keyword evidence="1 3" id="KW-0597">Phosphoprotein</keyword>
<dbReference type="PANTHER" id="PTHR44591">
    <property type="entry name" value="STRESS RESPONSE REGULATOR PROTEIN 1"/>
    <property type="match status" value="1"/>
</dbReference>